<dbReference type="PANTHER" id="PTHR22595:SF79">
    <property type="entry name" value="CHITINASE 12"/>
    <property type="match status" value="1"/>
</dbReference>
<dbReference type="InterPro" id="IPR023346">
    <property type="entry name" value="Lysozyme-like_dom_sf"/>
</dbReference>
<dbReference type="Pfam" id="PF00182">
    <property type="entry name" value="Glyco_hydro_19"/>
    <property type="match status" value="1"/>
</dbReference>
<evidence type="ECO:0000256" key="2">
    <source>
        <dbReference type="ARBA" id="ARBA00023157"/>
    </source>
</evidence>
<organism evidence="4 5">
    <name type="scientific">Paenibacillus macquariensis</name>
    <dbReference type="NCBI Taxonomy" id="948756"/>
    <lineage>
        <taxon>Bacteria</taxon>
        <taxon>Bacillati</taxon>
        <taxon>Bacillota</taxon>
        <taxon>Bacilli</taxon>
        <taxon>Bacillales</taxon>
        <taxon>Paenibacillaceae</taxon>
        <taxon>Paenibacillus</taxon>
    </lineage>
</organism>
<dbReference type="EMBL" id="FTNK01000004">
    <property type="protein sequence ID" value="SIQ78755.1"/>
    <property type="molecule type" value="Genomic_DNA"/>
</dbReference>
<dbReference type="InterPro" id="IPR000726">
    <property type="entry name" value="Glyco_hydro_19_cat"/>
</dbReference>
<gene>
    <name evidence="4" type="ORF">SAMN05421578_10451</name>
</gene>
<evidence type="ECO:0000313" key="5">
    <source>
        <dbReference type="Proteomes" id="UP000186666"/>
    </source>
</evidence>
<feature type="domain" description="Glycoside hydrolase family 19 catalytic" evidence="3">
    <location>
        <begin position="26"/>
        <end position="87"/>
    </location>
</feature>
<keyword evidence="1" id="KW-0611">Plant defense</keyword>
<dbReference type="Proteomes" id="UP000186666">
    <property type="component" value="Unassembled WGS sequence"/>
</dbReference>
<comment type="caution">
    <text evidence="4">The sequence shown here is derived from an EMBL/GenBank/DDBJ whole genome shotgun (WGS) entry which is preliminary data.</text>
</comment>
<evidence type="ECO:0000256" key="1">
    <source>
        <dbReference type="ARBA" id="ARBA00022821"/>
    </source>
</evidence>
<evidence type="ECO:0000259" key="3">
    <source>
        <dbReference type="Pfam" id="PF00182"/>
    </source>
</evidence>
<sequence length="131" mass="14747">MKWGLFWNENIAGRTGVNKDAFVDPATSELYPGVKDKWYYGWGPIMMSWNFNYGLFSSIIYGDKNVLLSKPEIISADGKIGFMTAILLETNLGETEGSSVKRRDGHYRDFTSKMGVDITGEKLDTLGMKPF</sequence>
<name>A0ABY1JU86_9BACL</name>
<dbReference type="PANTHER" id="PTHR22595">
    <property type="entry name" value="CHITINASE-RELATED"/>
    <property type="match status" value="1"/>
</dbReference>
<keyword evidence="2" id="KW-1015">Disulfide bond</keyword>
<accession>A0ABY1JU86</accession>
<dbReference type="Gene3D" id="3.30.20.10">
    <property type="entry name" value="Endochitinase, domain 2"/>
    <property type="match status" value="1"/>
</dbReference>
<keyword evidence="5" id="KW-1185">Reference proteome</keyword>
<evidence type="ECO:0000313" key="4">
    <source>
        <dbReference type="EMBL" id="SIQ78755.1"/>
    </source>
</evidence>
<proteinExistence type="predicted"/>
<reference evidence="4 5" key="1">
    <citation type="submission" date="2017-01" db="EMBL/GenBank/DDBJ databases">
        <authorList>
            <person name="Varghese N."/>
            <person name="Submissions S."/>
        </authorList>
    </citation>
    <scope>NUCLEOTIDE SEQUENCE [LARGE SCALE GENOMIC DNA]</scope>
    <source>
        <strain evidence="4 5">ATCC 23464</strain>
    </source>
</reference>
<protein>
    <submittedName>
        <fullName evidence="4">Chitinase class I</fullName>
    </submittedName>
</protein>
<dbReference type="SUPFAM" id="SSF53955">
    <property type="entry name" value="Lysozyme-like"/>
    <property type="match status" value="1"/>
</dbReference>